<name>A0A369AIB6_9FIRM</name>
<keyword evidence="5 8" id="KW-0119">Carbohydrate metabolism</keyword>
<dbReference type="PANTHER" id="PTHR22298">
    <property type="entry name" value="ENDO-1,4-BETA-GLUCANASE"/>
    <property type="match status" value="1"/>
</dbReference>
<dbReference type="InterPro" id="IPR013783">
    <property type="entry name" value="Ig-like_fold"/>
</dbReference>
<feature type="chain" id="PRO_5016477006" description="Endoglucanase" evidence="10">
    <location>
        <begin position="26"/>
        <end position="873"/>
    </location>
</feature>
<dbReference type="Pfam" id="PF02927">
    <property type="entry name" value="CelD_N"/>
    <property type="match status" value="1"/>
</dbReference>
<dbReference type="Proteomes" id="UP000253034">
    <property type="component" value="Unassembled WGS sequence"/>
</dbReference>
<dbReference type="InterPro" id="IPR012341">
    <property type="entry name" value="6hp_glycosidase-like_sf"/>
</dbReference>
<dbReference type="Pfam" id="PF02018">
    <property type="entry name" value="CBM_4_9"/>
    <property type="match status" value="1"/>
</dbReference>
<dbReference type="InterPro" id="IPR016134">
    <property type="entry name" value="Dockerin_dom"/>
</dbReference>
<dbReference type="CDD" id="cd14256">
    <property type="entry name" value="Dockerin_I"/>
    <property type="match status" value="1"/>
</dbReference>
<evidence type="ECO:0000256" key="3">
    <source>
        <dbReference type="ARBA" id="ARBA00022801"/>
    </source>
</evidence>
<dbReference type="InterPro" id="IPR018247">
    <property type="entry name" value="EF_Hand_1_Ca_BS"/>
</dbReference>
<dbReference type="InterPro" id="IPR003305">
    <property type="entry name" value="CenC_carb-bd"/>
</dbReference>
<feature type="signal peptide" evidence="10">
    <location>
        <begin position="1"/>
        <end position="25"/>
    </location>
</feature>
<keyword evidence="4 10" id="KW-0136">Cellulose degradation</keyword>
<protein>
    <recommendedName>
        <fullName evidence="10">Endoglucanase</fullName>
        <ecNumber evidence="10">3.2.1.4</ecNumber>
    </recommendedName>
</protein>
<dbReference type="PROSITE" id="PS00592">
    <property type="entry name" value="GH9_2"/>
    <property type="match status" value="1"/>
</dbReference>
<dbReference type="PROSITE" id="PS00018">
    <property type="entry name" value="EF_HAND_1"/>
    <property type="match status" value="1"/>
</dbReference>
<dbReference type="Pfam" id="PF00404">
    <property type="entry name" value="Dockerin_1"/>
    <property type="match status" value="1"/>
</dbReference>
<evidence type="ECO:0000259" key="11">
    <source>
        <dbReference type="PROSITE" id="PS51766"/>
    </source>
</evidence>
<dbReference type="InterPro" id="IPR008979">
    <property type="entry name" value="Galactose-bd-like_sf"/>
</dbReference>
<dbReference type="InterPro" id="IPR008928">
    <property type="entry name" value="6-hairpin_glycosidase_sf"/>
</dbReference>
<reference evidence="12 13" key="1">
    <citation type="submission" date="2018-07" db="EMBL/GenBank/DDBJ databases">
        <title>Genomic Encyclopedia of Type Strains, Phase IV (KMG-IV): sequencing the most valuable type-strain genomes for metagenomic binning, comparative biology and taxonomic classification.</title>
        <authorList>
            <person name="Goeker M."/>
        </authorList>
    </citation>
    <scope>NUCLEOTIDE SEQUENCE [LARGE SCALE GENOMIC DNA]</scope>
    <source>
        <strain evidence="12 13">DSM 27016</strain>
    </source>
</reference>
<dbReference type="EMBL" id="QPJT01000038">
    <property type="protein sequence ID" value="RCX09102.1"/>
    <property type="molecule type" value="Genomic_DNA"/>
</dbReference>
<dbReference type="Gene3D" id="2.60.120.260">
    <property type="entry name" value="Galactose-binding domain-like"/>
    <property type="match status" value="1"/>
</dbReference>
<dbReference type="PROSITE" id="PS00698">
    <property type="entry name" value="GH9_3"/>
    <property type="match status" value="1"/>
</dbReference>
<keyword evidence="2 10" id="KW-0732">Signal</keyword>
<dbReference type="OrthoDB" id="9758662at2"/>
<dbReference type="RefSeq" id="WP_114300026.1">
    <property type="nucleotide sequence ID" value="NZ_QPJT01000038.1"/>
</dbReference>
<proteinExistence type="inferred from homology"/>
<dbReference type="SUPFAM" id="SSF49785">
    <property type="entry name" value="Galactose-binding domain-like"/>
    <property type="match status" value="1"/>
</dbReference>
<evidence type="ECO:0000313" key="13">
    <source>
        <dbReference type="Proteomes" id="UP000253034"/>
    </source>
</evidence>
<dbReference type="Gene3D" id="1.10.1330.10">
    <property type="entry name" value="Dockerin domain"/>
    <property type="match status" value="1"/>
</dbReference>
<dbReference type="Gene3D" id="2.60.40.10">
    <property type="entry name" value="Immunoglobulins"/>
    <property type="match status" value="1"/>
</dbReference>
<dbReference type="InterPro" id="IPR018221">
    <property type="entry name" value="Glyco_hydro_9_His_AS"/>
</dbReference>
<dbReference type="InterPro" id="IPR033126">
    <property type="entry name" value="Glyco_hydro_9_Asp/Glu_AS"/>
</dbReference>
<keyword evidence="3 8" id="KW-0378">Hydrolase</keyword>
<evidence type="ECO:0000256" key="7">
    <source>
        <dbReference type="ARBA" id="ARBA00023326"/>
    </source>
</evidence>
<dbReference type="InterPro" id="IPR004197">
    <property type="entry name" value="Cellulase_Ig-like"/>
</dbReference>
<dbReference type="Pfam" id="PF00759">
    <property type="entry name" value="Glyco_hydro_9"/>
    <property type="match status" value="1"/>
</dbReference>
<dbReference type="InterPro" id="IPR036439">
    <property type="entry name" value="Dockerin_dom_sf"/>
</dbReference>
<dbReference type="Gene3D" id="1.50.10.10">
    <property type="match status" value="1"/>
</dbReference>
<evidence type="ECO:0000256" key="9">
    <source>
        <dbReference type="PROSITE-ProRule" id="PRU10060"/>
    </source>
</evidence>
<sequence>MSKKRVLAIIIAVAVMLTFNCSAFANFSVGDLIQNNTFDGGVGLPWHVVESYPARADFEIKNGKYYVTPLKDGIEGRWDVQFRHRGLIIEQGHTYTVKFTVSSTKDCYVYPKIGDQGQPYNEYWNYNNRSWQRLQLRANQPVTVTETFTMTYPTAKTCEFSFHLAGDCITSPLPYTVSFDDIHILDSQFPGYPDIPAEPTNAIRVNQVGYFTDLAKKATLVSTSTSPVAWQLKNSSNVTVASGNSIVKGFDSASGDNVHIIDFSSYNTPGKGYKLVVASAATTPYESFSFDIGTDMYSDMKYEAIKYFYHNRSAVPIEMPYADRQDLTRRAGHATDVMPNAAGTWYANEGQANYTMDLTGGWYDAGDHGKYVVNGGISTWTMMNQYERALHKGDVTILPYADGSMNIPESGNGKPDILDESRFNVELLLKMQVPDGKKYAGMAHHKAHDERWTALAIEPADDPMDRYVQPPSTAATLNLAAVASQASRLWKTYDQTFATKCLTVAEKAWAAAVANPNIIVDPHDAAIGGGTYGDDYVLDDFYWAACELYVTTGKSVYLNYIKSSPHYLKMPSKLVGGEANGLTGCFDWGNTAGMGTISLALVPNGLTAAEVTTAQNNIKAAADDFVRIADNQGYGAPIEEAPISDTLTGYPWGSNSFIANEGIVMAYAYEFSDDVKYLNGLVQTMDYLLGRNPNLQSYITGYGENALENPHHRFWSYQADNAFPKPPAGCMSGGPNSGLQDPWVRGSGWAPGQRAPQKCFMDNIESWSTNEITINWNAPFAWISSYMDEKGGDSGTTPPPPDVLYGDLNGDEKINSVDFALLKQYLIEMITVFPSENGMKAADVSGDGKINSIDFSLMRQYLLGIIEEFPAAK</sequence>
<dbReference type="CDD" id="cd02850">
    <property type="entry name" value="E_set_Cellulase_N"/>
    <property type="match status" value="1"/>
</dbReference>
<keyword evidence="6 8" id="KW-0326">Glycosidase</keyword>
<accession>A0A369AIB6</accession>
<evidence type="ECO:0000256" key="6">
    <source>
        <dbReference type="ARBA" id="ARBA00023295"/>
    </source>
</evidence>
<comment type="catalytic activity">
    <reaction evidence="10">
        <text>Endohydrolysis of (1-&gt;4)-beta-D-glucosidic linkages in cellulose, lichenin and cereal beta-D-glucans.</text>
        <dbReference type="EC" id="3.2.1.4"/>
    </reaction>
</comment>
<feature type="active site" evidence="8">
    <location>
        <position position="711"/>
    </location>
</feature>
<feature type="active site" evidence="9">
    <location>
        <position position="771"/>
    </location>
</feature>
<dbReference type="SUPFAM" id="SSF48208">
    <property type="entry name" value="Six-hairpin glycosidases"/>
    <property type="match status" value="1"/>
</dbReference>
<dbReference type="SUPFAM" id="SSF81296">
    <property type="entry name" value="E set domains"/>
    <property type="match status" value="1"/>
</dbReference>
<keyword evidence="13" id="KW-1185">Reference proteome</keyword>
<comment type="caution">
    <text evidence="12">The sequence shown here is derived from an EMBL/GenBank/DDBJ whole genome shotgun (WGS) entry which is preliminary data.</text>
</comment>
<feature type="active site" evidence="9">
    <location>
        <position position="762"/>
    </location>
</feature>
<dbReference type="SUPFAM" id="SSF63446">
    <property type="entry name" value="Type I dockerin domain"/>
    <property type="match status" value="1"/>
</dbReference>
<organism evidence="12 13">
    <name type="scientific">Anaerobacterium chartisolvens</name>
    <dbReference type="NCBI Taxonomy" id="1297424"/>
    <lineage>
        <taxon>Bacteria</taxon>
        <taxon>Bacillati</taxon>
        <taxon>Bacillota</taxon>
        <taxon>Clostridia</taxon>
        <taxon>Eubacteriales</taxon>
        <taxon>Oscillospiraceae</taxon>
        <taxon>Anaerobacterium</taxon>
    </lineage>
</organism>
<comment type="similarity">
    <text evidence="1 8 10">Belongs to the glycosyl hydrolase 9 (cellulase E) family.</text>
</comment>
<dbReference type="InterPro" id="IPR001701">
    <property type="entry name" value="Glyco_hydro_9"/>
</dbReference>
<gene>
    <name evidence="12" type="ORF">DFR58_1387</name>
</gene>
<evidence type="ECO:0000256" key="10">
    <source>
        <dbReference type="RuleBase" id="RU361166"/>
    </source>
</evidence>
<evidence type="ECO:0000256" key="1">
    <source>
        <dbReference type="ARBA" id="ARBA00007072"/>
    </source>
</evidence>
<evidence type="ECO:0000313" key="12">
    <source>
        <dbReference type="EMBL" id="RCX09102.1"/>
    </source>
</evidence>
<feature type="domain" description="Dockerin" evidence="11">
    <location>
        <begin position="801"/>
        <end position="871"/>
    </location>
</feature>
<dbReference type="PROSITE" id="PS51766">
    <property type="entry name" value="DOCKERIN"/>
    <property type="match status" value="1"/>
</dbReference>
<evidence type="ECO:0000256" key="8">
    <source>
        <dbReference type="PROSITE-ProRule" id="PRU10059"/>
    </source>
</evidence>
<dbReference type="EC" id="3.2.1.4" evidence="10"/>
<dbReference type="InterPro" id="IPR014756">
    <property type="entry name" value="Ig_E-set"/>
</dbReference>
<dbReference type="GO" id="GO:0008810">
    <property type="term" value="F:cellulase activity"/>
    <property type="evidence" value="ECO:0007669"/>
    <property type="project" value="UniProtKB-EC"/>
</dbReference>
<dbReference type="GO" id="GO:0030245">
    <property type="term" value="P:cellulose catabolic process"/>
    <property type="evidence" value="ECO:0007669"/>
    <property type="project" value="UniProtKB-KW"/>
</dbReference>
<evidence type="ECO:0000256" key="5">
    <source>
        <dbReference type="ARBA" id="ARBA00023277"/>
    </source>
</evidence>
<evidence type="ECO:0000256" key="4">
    <source>
        <dbReference type="ARBA" id="ARBA00023001"/>
    </source>
</evidence>
<evidence type="ECO:0000256" key="2">
    <source>
        <dbReference type="ARBA" id="ARBA00022729"/>
    </source>
</evidence>
<keyword evidence="7 8" id="KW-0624">Polysaccharide degradation</keyword>
<dbReference type="InterPro" id="IPR002105">
    <property type="entry name" value="Dockerin_1_rpt"/>
</dbReference>
<dbReference type="AlphaFoldDB" id="A0A369AIB6"/>